<comment type="caution">
    <text evidence="2">The sequence shown here is derived from an EMBL/GenBank/DDBJ whole genome shotgun (WGS) entry which is preliminary data.</text>
</comment>
<sequence>MALTTKIVAFQTLTLVLLVCLCRAASEEAFPPREDKKMLWMQDGNPNTCNDGTVTPPVVIVPFFKTAVTYMRVTFQQARAQDSDLEFTML</sequence>
<accession>A0AAV4EK57</accession>
<gene>
    <name evidence="2" type="ORF">ElyMa_000093000</name>
</gene>
<evidence type="ECO:0000256" key="1">
    <source>
        <dbReference type="SAM" id="SignalP"/>
    </source>
</evidence>
<feature type="chain" id="PRO_5043685727" evidence="1">
    <location>
        <begin position="25"/>
        <end position="90"/>
    </location>
</feature>
<organism evidence="2 3">
    <name type="scientific">Elysia marginata</name>
    <dbReference type="NCBI Taxonomy" id="1093978"/>
    <lineage>
        <taxon>Eukaryota</taxon>
        <taxon>Metazoa</taxon>
        <taxon>Spiralia</taxon>
        <taxon>Lophotrochozoa</taxon>
        <taxon>Mollusca</taxon>
        <taxon>Gastropoda</taxon>
        <taxon>Heterobranchia</taxon>
        <taxon>Euthyneura</taxon>
        <taxon>Panpulmonata</taxon>
        <taxon>Sacoglossa</taxon>
        <taxon>Placobranchoidea</taxon>
        <taxon>Plakobranchidae</taxon>
        <taxon>Elysia</taxon>
    </lineage>
</organism>
<dbReference type="Proteomes" id="UP000762676">
    <property type="component" value="Unassembled WGS sequence"/>
</dbReference>
<evidence type="ECO:0000313" key="3">
    <source>
        <dbReference type="Proteomes" id="UP000762676"/>
    </source>
</evidence>
<keyword evidence="1" id="KW-0732">Signal</keyword>
<reference evidence="2 3" key="1">
    <citation type="journal article" date="2021" name="Elife">
        <title>Chloroplast acquisition without the gene transfer in kleptoplastic sea slugs, Plakobranchus ocellatus.</title>
        <authorList>
            <person name="Maeda T."/>
            <person name="Takahashi S."/>
            <person name="Yoshida T."/>
            <person name="Shimamura S."/>
            <person name="Takaki Y."/>
            <person name="Nagai Y."/>
            <person name="Toyoda A."/>
            <person name="Suzuki Y."/>
            <person name="Arimoto A."/>
            <person name="Ishii H."/>
            <person name="Satoh N."/>
            <person name="Nishiyama T."/>
            <person name="Hasebe M."/>
            <person name="Maruyama T."/>
            <person name="Minagawa J."/>
            <person name="Obokata J."/>
            <person name="Shigenobu S."/>
        </authorList>
    </citation>
    <scope>NUCLEOTIDE SEQUENCE [LARGE SCALE GENOMIC DNA]</scope>
</reference>
<feature type="signal peptide" evidence="1">
    <location>
        <begin position="1"/>
        <end position="24"/>
    </location>
</feature>
<protein>
    <submittedName>
        <fullName evidence="2">Uncharacterized protein</fullName>
    </submittedName>
</protein>
<dbReference type="EMBL" id="BMAT01000164">
    <property type="protein sequence ID" value="GFR60990.1"/>
    <property type="molecule type" value="Genomic_DNA"/>
</dbReference>
<proteinExistence type="predicted"/>
<dbReference type="AlphaFoldDB" id="A0AAV4EK57"/>
<keyword evidence="3" id="KW-1185">Reference proteome</keyword>
<name>A0AAV4EK57_9GAST</name>
<evidence type="ECO:0000313" key="2">
    <source>
        <dbReference type="EMBL" id="GFR60990.1"/>
    </source>
</evidence>